<comment type="subcellular location">
    <subcellularLocation>
        <location evidence="1">Membrane</location>
        <topology evidence="1">Multi-pass membrane protein</topology>
    </subcellularLocation>
</comment>
<dbReference type="InterPro" id="IPR005821">
    <property type="entry name" value="Ion_trans_dom"/>
</dbReference>
<keyword evidence="2" id="KW-0813">Transport</keyword>
<accession>A0AA36GA74</accession>
<gene>
    <name evidence="13" type="ORF">MSPICULIGERA_LOCUS22935</name>
</gene>
<evidence type="ECO:0000256" key="11">
    <source>
        <dbReference type="SAM" id="Phobius"/>
    </source>
</evidence>
<evidence type="ECO:0000256" key="8">
    <source>
        <dbReference type="ARBA" id="ARBA00023136"/>
    </source>
</evidence>
<keyword evidence="5 11" id="KW-1133">Transmembrane helix</keyword>
<feature type="transmembrane region" description="Helical" evidence="11">
    <location>
        <begin position="331"/>
        <end position="356"/>
    </location>
</feature>
<feature type="transmembrane region" description="Helical" evidence="11">
    <location>
        <begin position="187"/>
        <end position="208"/>
    </location>
</feature>
<evidence type="ECO:0000259" key="12">
    <source>
        <dbReference type="Pfam" id="PF00520"/>
    </source>
</evidence>
<dbReference type="AlphaFoldDB" id="A0AA36GA74"/>
<protein>
    <recommendedName>
        <fullName evidence="12">Ion transport domain-containing protein</fullName>
    </recommendedName>
</protein>
<dbReference type="PANTHER" id="PTHR47143:SF3">
    <property type="entry name" value="PWWP DOMAIN-CONTAINING PROTEIN"/>
    <property type="match status" value="1"/>
</dbReference>
<keyword evidence="8 11" id="KW-0472">Membrane</keyword>
<feature type="transmembrane region" description="Helical" evidence="11">
    <location>
        <begin position="263"/>
        <end position="285"/>
    </location>
</feature>
<keyword evidence="4" id="KW-0677">Repeat</keyword>
<keyword evidence="6" id="KW-0040">ANK repeat</keyword>
<evidence type="ECO:0000256" key="9">
    <source>
        <dbReference type="ARBA" id="ARBA00023303"/>
    </source>
</evidence>
<evidence type="ECO:0000256" key="1">
    <source>
        <dbReference type="ARBA" id="ARBA00004141"/>
    </source>
</evidence>
<dbReference type="GO" id="GO:0005216">
    <property type="term" value="F:monoatomic ion channel activity"/>
    <property type="evidence" value="ECO:0007669"/>
    <property type="project" value="InterPro"/>
</dbReference>
<dbReference type="Proteomes" id="UP001177023">
    <property type="component" value="Unassembled WGS sequence"/>
</dbReference>
<organism evidence="13 14">
    <name type="scientific">Mesorhabditis spiculigera</name>
    <dbReference type="NCBI Taxonomy" id="96644"/>
    <lineage>
        <taxon>Eukaryota</taxon>
        <taxon>Metazoa</taxon>
        <taxon>Ecdysozoa</taxon>
        <taxon>Nematoda</taxon>
        <taxon>Chromadorea</taxon>
        <taxon>Rhabditida</taxon>
        <taxon>Rhabditina</taxon>
        <taxon>Rhabditomorpha</taxon>
        <taxon>Rhabditoidea</taxon>
        <taxon>Rhabditidae</taxon>
        <taxon>Mesorhabditinae</taxon>
        <taxon>Mesorhabditis</taxon>
    </lineage>
</organism>
<dbReference type="EMBL" id="CATQJA010002701">
    <property type="protein sequence ID" value="CAJ0584900.1"/>
    <property type="molecule type" value="Genomic_DNA"/>
</dbReference>
<feature type="transmembrane region" description="Helical" evidence="11">
    <location>
        <begin position="157"/>
        <end position="175"/>
    </location>
</feature>
<feature type="region of interest" description="Disordered" evidence="10">
    <location>
        <begin position="487"/>
        <end position="532"/>
    </location>
</feature>
<reference evidence="13" key="1">
    <citation type="submission" date="2023-06" db="EMBL/GenBank/DDBJ databases">
        <authorList>
            <person name="Delattre M."/>
        </authorList>
    </citation>
    <scope>NUCLEOTIDE SEQUENCE</scope>
    <source>
        <strain evidence="13">AF72</strain>
    </source>
</reference>
<name>A0AA36GA74_9BILA</name>
<feature type="transmembrane region" description="Helical" evidence="11">
    <location>
        <begin position="101"/>
        <end position="124"/>
    </location>
</feature>
<evidence type="ECO:0000256" key="5">
    <source>
        <dbReference type="ARBA" id="ARBA00022989"/>
    </source>
</evidence>
<evidence type="ECO:0000256" key="10">
    <source>
        <dbReference type="SAM" id="MobiDB-lite"/>
    </source>
</evidence>
<evidence type="ECO:0000256" key="4">
    <source>
        <dbReference type="ARBA" id="ARBA00022737"/>
    </source>
</evidence>
<feature type="non-terminal residue" evidence="13">
    <location>
        <position position="532"/>
    </location>
</feature>
<evidence type="ECO:0000256" key="3">
    <source>
        <dbReference type="ARBA" id="ARBA00022692"/>
    </source>
</evidence>
<dbReference type="Gene3D" id="1.10.287.70">
    <property type="match status" value="1"/>
</dbReference>
<keyword evidence="9" id="KW-0407">Ion channel</keyword>
<evidence type="ECO:0000313" key="13">
    <source>
        <dbReference type="EMBL" id="CAJ0584900.1"/>
    </source>
</evidence>
<keyword evidence="3 11" id="KW-0812">Transmembrane</keyword>
<evidence type="ECO:0000256" key="2">
    <source>
        <dbReference type="ARBA" id="ARBA00022448"/>
    </source>
</evidence>
<feature type="domain" description="Ion transport" evidence="12">
    <location>
        <begin position="108"/>
        <end position="366"/>
    </location>
</feature>
<keyword evidence="7" id="KW-0406">Ion transport</keyword>
<comment type="caution">
    <text evidence="13">The sequence shown here is derived from an EMBL/GenBank/DDBJ whole genome shotgun (WGS) entry which is preliminary data.</text>
</comment>
<feature type="transmembrane region" description="Helical" evidence="11">
    <location>
        <begin position="223"/>
        <end position="243"/>
    </location>
</feature>
<dbReference type="GO" id="GO:1902495">
    <property type="term" value="C:transmembrane transporter complex"/>
    <property type="evidence" value="ECO:0007669"/>
    <property type="project" value="TreeGrafter"/>
</dbReference>
<keyword evidence="14" id="KW-1185">Reference proteome</keyword>
<dbReference type="InterPro" id="IPR052076">
    <property type="entry name" value="TRP_cation_channel"/>
</dbReference>
<dbReference type="Pfam" id="PF00520">
    <property type="entry name" value="Ion_trans"/>
    <property type="match status" value="1"/>
</dbReference>
<evidence type="ECO:0000313" key="14">
    <source>
        <dbReference type="Proteomes" id="UP001177023"/>
    </source>
</evidence>
<evidence type="ECO:0000256" key="7">
    <source>
        <dbReference type="ARBA" id="ARBA00023065"/>
    </source>
</evidence>
<evidence type="ECO:0000256" key="6">
    <source>
        <dbReference type="ARBA" id="ARBA00023043"/>
    </source>
</evidence>
<sequence>MENEGAYLTMIYDFEFIDDTYMMPVEEDGKTVLKALDQCGNGPYDENGRVRPEAVPYNKNHDRIYYEHPLKMMADSERMSLLSHKLVKELLKLKWNNLGKYVYYSASFVYLVFLLCFTTFLAMIPAPFNVRYGNGTMMDLMDDANATCSSAQDFHNAYINLFKTIVMCLAGAQIVKEIYQFYTRRWAYLSLENLLEIFIYTAAIMTMYDFSPCSEHSAIRLNWQWMLATLGTFLAWINLLLLIRKLPRFGIFVLMFVDVFKTFTRFALIFFLFITAFSITFFLMMQNRPEFSTIPMSIVKTLVMTIGEMEYNGIFHGTVDVHEESLFSKAIAFPVFFLFCVLMTILLMNLLVGLAVDDIKSVQEKAELKRLSMQVDLVLQVERSMSFWRKKFTRSRLSFYPNRITKWKRFRRLFGANQLDDYSDVYDQQAAEEESSGLKRELGMQRELINHLQTNVDYLYEKQVKFQDMLESIMEKLETISSDSRKMLANSSSAEAAQKLEKSSSAEAVPPASRDATHLLTTDQDFKMADDD</sequence>
<proteinExistence type="predicted"/>
<dbReference type="PANTHER" id="PTHR47143">
    <property type="entry name" value="TRANSIENT RECEPTOR POTENTIAL CATION CHANNEL PROTEIN PAINLESS"/>
    <property type="match status" value="1"/>
</dbReference>